<dbReference type="PANTHER" id="PTHR31032:SF1">
    <property type="entry name" value="PGR5-LIKE PROTEIN 1B, CHLOROPLASTIC"/>
    <property type="match status" value="1"/>
</dbReference>
<keyword evidence="2" id="KW-0732">Signal</keyword>
<feature type="signal peptide" evidence="2">
    <location>
        <begin position="1"/>
        <end position="18"/>
    </location>
</feature>
<dbReference type="EMBL" id="HBFD01002261">
    <property type="protein sequence ID" value="CAD8715615.1"/>
    <property type="molecule type" value="Transcribed_RNA"/>
</dbReference>
<gene>
    <name evidence="3" type="ORF">CNEB1095_LOCUS1437</name>
</gene>
<accession>A0A7S0SSR4</accession>
<feature type="transmembrane region" description="Helical" evidence="1">
    <location>
        <begin position="208"/>
        <end position="229"/>
    </location>
</feature>
<protein>
    <recommendedName>
        <fullName evidence="4">PGR5-like protein 1A, chloroplastic</fullName>
    </recommendedName>
</protein>
<reference evidence="3" key="1">
    <citation type="submission" date="2021-01" db="EMBL/GenBank/DDBJ databases">
        <authorList>
            <person name="Corre E."/>
            <person name="Pelletier E."/>
            <person name="Niang G."/>
            <person name="Scheremetjew M."/>
            <person name="Finn R."/>
            <person name="Kale V."/>
            <person name="Holt S."/>
            <person name="Cochrane G."/>
            <person name="Meng A."/>
            <person name="Brown T."/>
            <person name="Cohen L."/>
        </authorList>
    </citation>
    <scope>NUCLEOTIDE SEQUENCE</scope>
    <source>
        <strain evidence="3">UTEXLB2642</strain>
    </source>
</reference>
<keyword evidence="1" id="KW-1133">Transmembrane helix</keyword>
<evidence type="ECO:0000313" key="3">
    <source>
        <dbReference type="EMBL" id="CAD8715615.1"/>
    </source>
</evidence>
<organism evidence="3">
    <name type="scientific">Chromulina nebulosa</name>
    <dbReference type="NCBI Taxonomy" id="96789"/>
    <lineage>
        <taxon>Eukaryota</taxon>
        <taxon>Sar</taxon>
        <taxon>Stramenopiles</taxon>
        <taxon>Ochrophyta</taxon>
        <taxon>Chrysophyceae</taxon>
        <taxon>Chromulinales</taxon>
        <taxon>Chromulinaceae</taxon>
        <taxon>Chromulina</taxon>
    </lineage>
</organism>
<dbReference type="InterPro" id="IPR039987">
    <property type="entry name" value="PGRL1"/>
</dbReference>
<keyword evidence="1" id="KW-0812">Transmembrane</keyword>
<name>A0A7S0SSR4_9STRA</name>
<feature type="chain" id="PRO_5031208728" description="PGR5-like protein 1A, chloroplastic" evidence="2">
    <location>
        <begin position="19"/>
        <end position="332"/>
    </location>
</feature>
<proteinExistence type="predicted"/>
<evidence type="ECO:0000256" key="1">
    <source>
        <dbReference type="SAM" id="Phobius"/>
    </source>
</evidence>
<dbReference type="AlphaFoldDB" id="A0A7S0SSR4"/>
<dbReference type="GO" id="GO:0016730">
    <property type="term" value="F:oxidoreductase activity, acting on iron-sulfur proteins as donors"/>
    <property type="evidence" value="ECO:0007669"/>
    <property type="project" value="InterPro"/>
</dbReference>
<dbReference type="GO" id="GO:0009535">
    <property type="term" value="C:chloroplast thylakoid membrane"/>
    <property type="evidence" value="ECO:0007669"/>
    <property type="project" value="InterPro"/>
</dbReference>
<evidence type="ECO:0008006" key="4">
    <source>
        <dbReference type="Google" id="ProtNLM"/>
    </source>
</evidence>
<evidence type="ECO:0000256" key="2">
    <source>
        <dbReference type="SAM" id="SignalP"/>
    </source>
</evidence>
<sequence length="332" mass="37249">MFIGLLLLIQLSIYVIYCTSFQQSDCLSAKTIRKLGFNSPKKLCLNMVDDLGEKLVYDKKQNRLFEADLNIDSKADEFTYTDKETGEELALTREEKERIFLDAIQSYYYSGKQILDDKQFNRLREDLTWEGSVLVTLSRNETLFVNAIQSYNKGTPVLTDSQFDELKSYLKETNSKLAVSNEPKCYVDTGVCKVTWEKDVIRTLSLSFPAVAIVTLLYLGIFYELLALIDVSANPLLLLLAGSYPIYLSSDKITKEIFFKDPLVAAGKCPNCGVENKVFFGGVLGIEGDVEESSVKCTNCKTNLTIKRSSLRVSTLLSTKKPGPSKAVELVD</sequence>
<keyword evidence="1" id="KW-0472">Membrane</keyword>
<dbReference type="PANTHER" id="PTHR31032">
    <property type="entry name" value="PGR5-LIKE PROTEIN 1B, CHLOROPLASTIC"/>
    <property type="match status" value="1"/>
</dbReference>
<dbReference type="GO" id="GO:0009773">
    <property type="term" value="P:photosynthetic electron transport in photosystem I"/>
    <property type="evidence" value="ECO:0007669"/>
    <property type="project" value="InterPro"/>
</dbReference>